<accession>A0A2P8DRC4</accession>
<name>A0A2P8DRC4_9ACTN</name>
<dbReference type="Proteomes" id="UP000243528">
    <property type="component" value="Unassembled WGS sequence"/>
</dbReference>
<comment type="caution">
    <text evidence="1">The sequence shown here is derived from an EMBL/GenBank/DDBJ whole genome shotgun (WGS) entry which is preliminary data.</text>
</comment>
<evidence type="ECO:0008006" key="3">
    <source>
        <dbReference type="Google" id="ProtNLM"/>
    </source>
</evidence>
<protein>
    <recommendedName>
        <fullName evidence="3">C2H2-type domain-containing protein</fullName>
    </recommendedName>
</protein>
<sequence length="46" mass="5026">MIPLDTTGHGDAGTYDCQHCRAVVPLPELLDHLAAHRDPSTDEAER</sequence>
<reference evidence="1 2" key="1">
    <citation type="submission" date="2018-03" db="EMBL/GenBank/DDBJ databases">
        <title>Genomic Encyclopedia of Archaeal and Bacterial Type Strains, Phase II (KMG-II): from individual species to whole genera.</title>
        <authorList>
            <person name="Goeker M."/>
        </authorList>
    </citation>
    <scope>NUCLEOTIDE SEQUENCE [LARGE SCALE GENOMIC DNA]</scope>
    <source>
        <strain evidence="1 2">DSM 45211</strain>
    </source>
</reference>
<organism evidence="1 2">
    <name type="scientific">Haloactinopolyspora alba</name>
    <dbReference type="NCBI Taxonomy" id="648780"/>
    <lineage>
        <taxon>Bacteria</taxon>
        <taxon>Bacillati</taxon>
        <taxon>Actinomycetota</taxon>
        <taxon>Actinomycetes</taxon>
        <taxon>Jiangellales</taxon>
        <taxon>Jiangellaceae</taxon>
        <taxon>Haloactinopolyspora</taxon>
    </lineage>
</organism>
<dbReference type="RefSeq" id="WP_165358767.1">
    <property type="nucleotide sequence ID" value="NZ_PYGE01000017.1"/>
</dbReference>
<evidence type="ECO:0000313" key="1">
    <source>
        <dbReference type="EMBL" id="PSK99759.1"/>
    </source>
</evidence>
<dbReference type="AlphaFoldDB" id="A0A2P8DRC4"/>
<keyword evidence="2" id="KW-1185">Reference proteome</keyword>
<proteinExistence type="predicted"/>
<evidence type="ECO:0000313" key="2">
    <source>
        <dbReference type="Proteomes" id="UP000243528"/>
    </source>
</evidence>
<dbReference type="EMBL" id="PYGE01000017">
    <property type="protein sequence ID" value="PSK99759.1"/>
    <property type="molecule type" value="Genomic_DNA"/>
</dbReference>
<gene>
    <name evidence="1" type="ORF">CLV30_11762</name>
</gene>